<protein>
    <submittedName>
        <fullName evidence="7">Ribonuclease</fullName>
    </submittedName>
</protein>
<dbReference type="CDD" id="cd16448">
    <property type="entry name" value="RING-H2"/>
    <property type="match status" value="1"/>
</dbReference>
<dbReference type="SUPFAM" id="SSF57850">
    <property type="entry name" value="RING/U-box"/>
    <property type="match status" value="1"/>
</dbReference>
<accession>A0A4Z1SVH7</accession>
<dbReference type="Proteomes" id="UP000315496">
    <property type="component" value="Chromosome 2"/>
</dbReference>
<gene>
    <name evidence="7" type="ORF">GMRT_15334</name>
</gene>
<dbReference type="InterPro" id="IPR011016">
    <property type="entry name" value="Znf_RING-CH"/>
</dbReference>
<dbReference type="OrthoDB" id="21204at2759"/>
<evidence type="ECO:0000256" key="5">
    <source>
        <dbReference type="SAM" id="Phobius"/>
    </source>
</evidence>
<dbReference type="PANTHER" id="PTHR45969">
    <property type="entry name" value="RING ZINC FINGER PROTEIN-RELATED"/>
    <property type="match status" value="1"/>
</dbReference>
<dbReference type="EMBL" id="VDLU01000002">
    <property type="protein sequence ID" value="TNJ28915.1"/>
    <property type="molecule type" value="Genomic_DNA"/>
</dbReference>
<keyword evidence="8" id="KW-1185">Reference proteome</keyword>
<dbReference type="InterPro" id="IPR013083">
    <property type="entry name" value="Znf_RING/FYVE/PHD"/>
</dbReference>
<dbReference type="GO" id="GO:0008270">
    <property type="term" value="F:zinc ion binding"/>
    <property type="evidence" value="ECO:0007669"/>
    <property type="project" value="UniProtKB-KW"/>
</dbReference>
<feature type="transmembrane region" description="Helical" evidence="5">
    <location>
        <begin position="239"/>
        <end position="257"/>
    </location>
</feature>
<organism evidence="7 8">
    <name type="scientific">Giardia muris</name>
    <dbReference type="NCBI Taxonomy" id="5742"/>
    <lineage>
        <taxon>Eukaryota</taxon>
        <taxon>Metamonada</taxon>
        <taxon>Diplomonadida</taxon>
        <taxon>Hexamitidae</taxon>
        <taxon>Giardiinae</taxon>
        <taxon>Giardia</taxon>
    </lineage>
</organism>
<keyword evidence="2 4" id="KW-0863">Zinc-finger</keyword>
<feature type="transmembrane region" description="Helical" evidence="5">
    <location>
        <begin position="195"/>
        <end position="218"/>
    </location>
</feature>
<dbReference type="SMART" id="SM00744">
    <property type="entry name" value="RINGv"/>
    <property type="match status" value="1"/>
</dbReference>
<feature type="transmembrane region" description="Helical" evidence="5">
    <location>
        <begin position="161"/>
        <end position="183"/>
    </location>
</feature>
<keyword evidence="5" id="KW-0812">Transmembrane</keyword>
<dbReference type="PANTHER" id="PTHR45969:SF69">
    <property type="entry name" value="FINGER DOMAIN PROTEIN, PUTATIVE (AFU_ORTHOLOGUE AFUA_3G12190)-RELATED"/>
    <property type="match status" value="1"/>
</dbReference>
<sequence>MLNVVRTELCVSLGTTSAFVALALRSLLAGDSLYDLLLDVDQSLFGRLLFYATLLSALYLLLVTYRKIIFPRLTLLDMFQAFRSDLPTTTRPFIEMAFAVDSRSPWATVSGCALGVLIGHYQILVELLKYRSTSLEMARDALQGFVEPDILARKRRELRGLALEFVRSTVGILFLLVGIIVHLRRIVATGLPVPYRSSFFTALGITVSYVKIVLEICVTMMTKTSGTGKQPSILLTKSLIGFGLDFVEFGIIFYAWAQSASQTFLSQPLRELFRLKQENIDRIHREQPTVYLTFFELFRLTNHAHKLSESFLKVRRALKLIRRFNALTRPSFEEVYGKSEAEVRAEPDEPESIERCSICMDSLSLLGKGASKNPPRRLPCRHLFHDDCIRSWVVVGNSLCPLCNRDIFSTQTPLELTPIPQDQNQAGDDEAAAAVAAFQEHEAPINPEEPANAEPELLFSIPIYAKSRTFSWETATSDDLRECVAESLSVFWARLGGFTEIRNKAEEVGMYVLEKNVSE</sequence>
<evidence type="ECO:0000256" key="1">
    <source>
        <dbReference type="ARBA" id="ARBA00022723"/>
    </source>
</evidence>
<dbReference type="Gene3D" id="3.30.40.10">
    <property type="entry name" value="Zinc/RING finger domain, C3HC4 (zinc finger)"/>
    <property type="match status" value="1"/>
</dbReference>
<dbReference type="GO" id="GO:0061630">
    <property type="term" value="F:ubiquitin protein ligase activity"/>
    <property type="evidence" value="ECO:0007669"/>
    <property type="project" value="TreeGrafter"/>
</dbReference>
<name>A0A4Z1SVH7_GIAMU</name>
<evidence type="ECO:0000256" key="4">
    <source>
        <dbReference type="PROSITE-ProRule" id="PRU00175"/>
    </source>
</evidence>
<keyword evidence="5" id="KW-1133">Transmembrane helix</keyword>
<keyword evidence="5" id="KW-0472">Membrane</keyword>
<keyword evidence="1" id="KW-0479">Metal-binding</keyword>
<proteinExistence type="predicted"/>
<comment type="caution">
    <text evidence="7">The sequence shown here is derived from an EMBL/GenBank/DDBJ whole genome shotgun (WGS) entry which is preliminary data.</text>
</comment>
<evidence type="ECO:0000313" key="7">
    <source>
        <dbReference type="EMBL" id="TNJ28915.1"/>
    </source>
</evidence>
<feature type="transmembrane region" description="Helical" evidence="5">
    <location>
        <begin position="45"/>
        <end position="65"/>
    </location>
</feature>
<dbReference type="PROSITE" id="PS50089">
    <property type="entry name" value="ZF_RING_2"/>
    <property type="match status" value="1"/>
</dbReference>
<evidence type="ECO:0000256" key="3">
    <source>
        <dbReference type="ARBA" id="ARBA00022833"/>
    </source>
</evidence>
<evidence type="ECO:0000313" key="8">
    <source>
        <dbReference type="Proteomes" id="UP000315496"/>
    </source>
</evidence>
<feature type="domain" description="RING-type" evidence="6">
    <location>
        <begin position="356"/>
        <end position="404"/>
    </location>
</feature>
<evidence type="ECO:0000259" key="6">
    <source>
        <dbReference type="PROSITE" id="PS50089"/>
    </source>
</evidence>
<evidence type="ECO:0000256" key="2">
    <source>
        <dbReference type="ARBA" id="ARBA00022771"/>
    </source>
</evidence>
<dbReference type="VEuPathDB" id="GiardiaDB:GMRT_15334"/>
<dbReference type="Pfam" id="PF13639">
    <property type="entry name" value="zf-RING_2"/>
    <property type="match status" value="1"/>
</dbReference>
<dbReference type="InterPro" id="IPR001841">
    <property type="entry name" value="Znf_RING"/>
</dbReference>
<dbReference type="GO" id="GO:0016567">
    <property type="term" value="P:protein ubiquitination"/>
    <property type="evidence" value="ECO:0007669"/>
    <property type="project" value="TreeGrafter"/>
</dbReference>
<dbReference type="SMART" id="SM00184">
    <property type="entry name" value="RING"/>
    <property type="match status" value="1"/>
</dbReference>
<reference evidence="7 8" key="1">
    <citation type="submission" date="2019-05" db="EMBL/GenBank/DDBJ databases">
        <title>The compact genome of Giardia muris reveals important steps in the evolution of intestinal protozoan parasites.</title>
        <authorList>
            <person name="Xu F."/>
            <person name="Jimenez-Gonzalez A."/>
            <person name="Einarsson E."/>
            <person name="Astvaldsson A."/>
            <person name="Peirasmaki D."/>
            <person name="Eckmann L."/>
            <person name="Andersson J.O."/>
            <person name="Svard S.G."/>
            <person name="Jerlstrom-Hultqvist J."/>
        </authorList>
    </citation>
    <scope>NUCLEOTIDE SEQUENCE [LARGE SCALE GENOMIC DNA]</scope>
    <source>
        <strain evidence="7 8">Roberts-Thomson</strain>
    </source>
</reference>
<keyword evidence="3" id="KW-0862">Zinc</keyword>
<dbReference type="AlphaFoldDB" id="A0A4Z1SVH7"/>